<dbReference type="Proteomes" id="UP000294927">
    <property type="component" value="Unassembled WGS sequence"/>
</dbReference>
<keyword evidence="2" id="KW-1133">Transmembrane helix</keyword>
<evidence type="ECO:0000313" key="4">
    <source>
        <dbReference type="Proteomes" id="UP000294927"/>
    </source>
</evidence>
<gene>
    <name evidence="3" type="ORF">CLV71_121158</name>
</gene>
<evidence type="ECO:0000256" key="2">
    <source>
        <dbReference type="SAM" id="Phobius"/>
    </source>
</evidence>
<feature type="transmembrane region" description="Helical" evidence="2">
    <location>
        <begin position="146"/>
        <end position="163"/>
    </location>
</feature>
<dbReference type="InterPro" id="IPR046206">
    <property type="entry name" value="DUF6239"/>
</dbReference>
<reference evidence="3 4" key="1">
    <citation type="submission" date="2019-03" db="EMBL/GenBank/DDBJ databases">
        <title>Genomic Encyclopedia of Archaeal and Bacterial Type Strains, Phase II (KMG-II): from individual species to whole genera.</title>
        <authorList>
            <person name="Goeker M."/>
        </authorList>
    </citation>
    <scope>NUCLEOTIDE SEQUENCE [LARGE SCALE GENOMIC DNA]</scope>
    <source>
        <strain evidence="3 4">DSM 45499</strain>
    </source>
</reference>
<organism evidence="3 4">
    <name type="scientific">Actinophytocola oryzae</name>
    <dbReference type="NCBI Taxonomy" id="502181"/>
    <lineage>
        <taxon>Bacteria</taxon>
        <taxon>Bacillati</taxon>
        <taxon>Actinomycetota</taxon>
        <taxon>Actinomycetes</taxon>
        <taxon>Pseudonocardiales</taxon>
        <taxon>Pseudonocardiaceae</taxon>
    </lineage>
</organism>
<proteinExistence type="predicted"/>
<dbReference type="OrthoDB" id="3590217at2"/>
<name>A0A4R7UYD0_9PSEU</name>
<keyword evidence="2" id="KW-0812">Transmembrane</keyword>
<accession>A0A4R7UYD0</accession>
<dbReference type="Pfam" id="PF19752">
    <property type="entry name" value="DUF6239"/>
    <property type="match status" value="1"/>
</dbReference>
<keyword evidence="4" id="KW-1185">Reference proteome</keyword>
<feature type="region of interest" description="Disordered" evidence="1">
    <location>
        <begin position="201"/>
        <end position="222"/>
    </location>
</feature>
<feature type="transmembrane region" description="Helical" evidence="2">
    <location>
        <begin position="20"/>
        <end position="42"/>
    </location>
</feature>
<dbReference type="RefSeq" id="WP_133908025.1">
    <property type="nucleotide sequence ID" value="NZ_SOCP01000021.1"/>
</dbReference>
<feature type="transmembrane region" description="Helical" evidence="2">
    <location>
        <begin position="116"/>
        <end position="134"/>
    </location>
</feature>
<dbReference type="EMBL" id="SOCP01000021">
    <property type="protein sequence ID" value="TDV41092.1"/>
    <property type="molecule type" value="Genomic_DNA"/>
</dbReference>
<feature type="transmembrane region" description="Helical" evidence="2">
    <location>
        <begin position="170"/>
        <end position="193"/>
    </location>
</feature>
<comment type="caution">
    <text evidence="3">The sequence shown here is derived from an EMBL/GenBank/DDBJ whole genome shotgun (WGS) entry which is preliminary data.</text>
</comment>
<protein>
    <submittedName>
        <fullName evidence="3">Uncharacterized protein</fullName>
    </submittedName>
</protein>
<feature type="transmembrane region" description="Helical" evidence="2">
    <location>
        <begin position="54"/>
        <end position="71"/>
    </location>
</feature>
<evidence type="ECO:0000313" key="3">
    <source>
        <dbReference type="EMBL" id="TDV41092.1"/>
    </source>
</evidence>
<feature type="transmembrane region" description="Helical" evidence="2">
    <location>
        <begin position="77"/>
        <end position="96"/>
    </location>
</feature>
<dbReference type="AlphaFoldDB" id="A0A4R7UYD0"/>
<keyword evidence="2" id="KW-0472">Membrane</keyword>
<evidence type="ECO:0000256" key="1">
    <source>
        <dbReference type="SAM" id="MobiDB-lite"/>
    </source>
</evidence>
<sequence length="222" mass="22818">MSVLLLATGEHGHLELGVTIGPMALRVVVLAAVPVVAAFAVLRGFLGEPSRRTTIVVALAAATAATMELLLSGRVNLPEQVIPLLLAALALPIYLVRSTDERFARAVGLGRRFAPLVYAVVAALAVAQFGLAWFADAGRDRTTTLLHTGVLLGLVALVWFAIARPRGRGVNVGMLVSAAALGVGLLAGTAQAITMRPPDPVPDATGTGTVSSAGFPMLSTVD</sequence>